<organism evidence="1 2">
    <name type="scientific">Nonomuraea monospora</name>
    <dbReference type="NCBI Taxonomy" id="568818"/>
    <lineage>
        <taxon>Bacteria</taxon>
        <taxon>Bacillati</taxon>
        <taxon>Actinomycetota</taxon>
        <taxon>Actinomycetes</taxon>
        <taxon>Streptosporangiales</taxon>
        <taxon>Streptosporangiaceae</taxon>
        <taxon>Nonomuraea</taxon>
    </lineage>
</organism>
<dbReference type="Proteomes" id="UP001499843">
    <property type="component" value="Unassembled WGS sequence"/>
</dbReference>
<sequence>MMASSERATLTSAELAMAFDDVLVHHVRKVASEDFLSEVSASVLIPAD</sequence>
<gene>
    <name evidence="1" type="ORF">GCM10009850_038950</name>
</gene>
<reference evidence="1 2" key="1">
    <citation type="journal article" date="2019" name="Int. J. Syst. Evol. Microbiol.">
        <title>The Global Catalogue of Microorganisms (GCM) 10K type strain sequencing project: providing services to taxonomists for standard genome sequencing and annotation.</title>
        <authorList>
            <consortium name="The Broad Institute Genomics Platform"/>
            <consortium name="The Broad Institute Genome Sequencing Center for Infectious Disease"/>
            <person name="Wu L."/>
            <person name="Ma J."/>
        </authorList>
    </citation>
    <scope>NUCLEOTIDE SEQUENCE [LARGE SCALE GENOMIC DNA]</scope>
    <source>
        <strain evidence="1 2">JCM 16114</strain>
    </source>
</reference>
<proteinExistence type="predicted"/>
<dbReference type="EMBL" id="BAAAQX010000009">
    <property type="protein sequence ID" value="GAA2208437.1"/>
    <property type="molecule type" value="Genomic_DNA"/>
</dbReference>
<evidence type="ECO:0000313" key="1">
    <source>
        <dbReference type="EMBL" id="GAA2208437.1"/>
    </source>
</evidence>
<protein>
    <submittedName>
        <fullName evidence="1">Uncharacterized protein</fullName>
    </submittedName>
</protein>
<accession>A0ABN3CGV3</accession>
<evidence type="ECO:0000313" key="2">
    <source>
        <dbReference type="Proteomes" id="UP001499843"/>
    </source>
</evidence>
<name>A0ABN3CGV3_9ACTN</name>
<keyword evidence="2" id="KW-1185">Reference proteome</keyword>
<comment type="caution">
    <text evidence="1">The sequence shown here is derived from an EMBL/GenBank/DDBJ whole genome shotgun (WGS) entry which is preliminary data.</text>
</comment>